<feature type="active site" description="Nucleophile" evidence="9">
    <location>
        <position position="380"/>
    </location>
</feature>
<dbReference type="EMBL" id="FOAF01000001">
    <property type="protein sequence ID" value="SEK94889.1"/>
    <property type="molecule type" value="Genomic_DNA"/>
</dbReference>
<dbReference type="AlphaFoldDB" id="A0A1H7L7D8"/>
<protein>
    <recommendedName>
        <fullName evidence="11">Glutathione hydrolase proenzyme</fullName>
        <ecNumber evidence="11">2.3.2.2</ecNumber>
        <ecNumber evidence="11">3.4.19.13</ecNumber>
    </recommendedName>
    <component>
        <recommendedName>
            <fullName evidence="11">Glutathione hydrolase large chain</fullName>
        </recommendedName>
    </component>
    <component>
        <recommendedName>
            <fullName evidence="11">Glutathione hydrolase small chain</fullName>
        </recommendedName>
    </component>
</protein>
<keyword evidence="6 11" id="KW-0865">Zymogen</keyword>
<dbReference type="GO" id="GO:0006750">
    <property type="term" value="P:glutathione biosynthetic process"/>
    <property type="evidence" value="ECO:0007669"/>
    <property type="project" value="UniProtKB-KW"/>
</dbReference>
<evidence type="ECO:0000256" key="7">
    <source>
        <dbReference type="ARBA" id="ARBA00023315"/>
    </source>
</evidence>
<dbReference type="InterPro" id="IPR051792">
    <property type="entry name" value="GGT_bact"/>
</dbReference>
<comment type="catalytic activity">
    <reaction evidence="1 11">
        <text>an S-substituted glutathione + H2O = an S-substituted L-cysteinylglycine + L-glutamate</text>
        <dbReference type="Rhea" id="RHEA:59468"/>
        <dbReference type="ChEBI" id="CHEBI:15377"/>
        <dbReference type="ChEBI" id="CHEBI:29985"/>
        <dbReference type="ChEBI" id="CHEBI:90779"/>
        <dbReference type="ChEBI" id="CHEBI:143103"/>
        <dbReference type="EC" id="3.4.19.13"/>
    </reaction>
</comment>
<evidence type="ECO:0000256" key="4">
    <source>
        <dbReference type="ARBA" id="ARBA00022679"/>
    </source>
</evidence>
<dbReference type="PROSITE" id="PS00462">
    <property type="entry name" value="G_GLU_TRANSPEPTIDASE"/>
    <property type="match status" value="1"/>
</dbReference>
<evidence type="ECO:0000256" key="1">
    <source>
        <dbReference type="ARBA" id="ARBA00001049"/>
    </source>
</evidence>
<evidence type="ECO:0000256" key="2">
    <source>
        <dbReference type="ARBA" id="ARBA00001089"/>
    </source>
</evidence>
<dbReference type="EC" id="2.3.2.2" evidence="11"/>
<proteinExistence type="inferred from homology"/>
<feature type="binding site" evidence="10">
    <location>
        <position position="104"/>
    </location>
    <ligand>
        <name>L-glutamate</name>
        <dbReference type="ChEBI" id="CHEBI:29985"/>
    </ligand>
</feature>
<dbReference type="Gene3D" id="1.10.246.130">
    <property type="match status" value="1"/>
</dbReference>
<dbReference type="RefSeq" id="WP_238383691.1">
    <property type="nucleotide sequence ID" value="NZ_FOAF01000001.1"/>
</dbReference>
<feature type="binding site" evidence="10">
    <location>
        <begin position="398"/>
        <end position="400"/>
    </location>
    <ligand>
        <name>L-glutamate</name>
        <dbReference type="ChEBI" id="CHEBI:29985"/>
    </ligand>
</feature>
<comment type="PTM">
    <text evidence="11">Cleaved by autocatalysis into a large and a small subunit.</text>
</comment>
<dbReference type="UniPathway" id="UPA00204"/>
<feature type="binding site" evidence="10">
    <location>
        <position position="422"/>
    </location>
    <ligand>
        <name>L-glutamate</name>
        <dbReference type="ChEBI" id="CHEBI:29985"/>
    </ligand>
</feature>
<comment type="pathway">
    <text evidence="11">Sulfur metabolism; glutathione metabolism.</text>
</comment>
<dbReference type="GO" id="GO:0036374">
    <property type="term" value="F:glutathione hydrolase activity"/>
    <property type="evidence" value="ECO:0007669"/>
    <property type="project" value="UniProtKB-UniRule"/>
</dbReference>
<feature type="binding site" evidence="10">
    <location>
        <position position="473"/>
    </location>
    <ligand>
        <name>L-glutamate</name>
        <dbReference type="ChEBI" id="CHEBI:29985"/>
    </ligand>
</feature>
<dbReference type="Gene3D" id="3.60.20.40">
    <property type="match status" value="1"/>
</dbReference>
<evidence type="ECO:0000256" key="9">
    <source>
        <dbReference type="PIRSR" id="PIRSR600101-1"/>
    </source>
</evidence>
<comment type="subunit">
    <text evidence="11">This enzyme consists of two polypeptide chains, which are synthesized in precursor form from a single polypeptide.</text>
</comment>
<evidence type="ECO:0000313" key="12">
    <source>
        <dbReference type="EMBL" id="SEK94889.1"/>
    </source>
</evidence>
<dbReference type="EC" id="3.4.19.13" evidence="11"/>
<dbReference type="InterPro" id="IPR043137">
    <property type="entry name" value="GGT_ssub_C"/>
</dbReference>
<keyword evidence="7 11" id="KW-0012">Acyltransferase</keyword>
<name>A0A1H7L7D8_OLID1</name>
<comment type="catalytic activity">
    <reaction evidence="8 11">
        <text>an N-terminal (5-L-glutamyl)-[peptide] + an alpha-amino acid = 5-L-glutamyl amino acid + an N-terminal L-alpha-aminoacyl-[peptide]</text>
        <dbReference type="Rhea" id="RHEA:23904"/>
        <dbReference type="Rhea" id="RHEA-COMP:9780"/>
        <dbReference type="Rhea" id="RHEA-COMP:9795"/>
        <dbReference type="ChEBI" id="CHEBI:77644"/>
        <dbReference type="ChEBI" id="CHEBI:78597"/>
        <dbReference type="ChEBI" id="CHEBI:78599"/>
        <dbReference type="ChEBI" id="CHEBI:78608"/>
        <dbReference type="EC" id="2.3.2.2"/>
    </reaction>
</comment>
<reference evidence="13" key="1">
    <citation type="submission" date="2016-10" db="EMBL/GenBank/DDBJ databases">
        <authorList>
            <person name="Varghese N."/>
            <person name="Submissions S."/>
        </authorList>
    </citation>
    <scope>NUCLEOTIDE SEQUENCE [LARGE SCALE GENOMIC DNA]</scope>
    <source>
        <strain evidence="13">DSM 18733</strain>
    </source>
</reference>
<evidence type="ECO:0000256" key="3">
    <source>
        <dbReference type="ARBA" id="ARBA00009381"/>
    </source>
</evidence>
<dbReference type="InterPro" id="IPR000101">
    <property type="entry name" value="GGT_peptidase"/>
</dbReference>
<keyword evidence="4 11" id="KW-0808">Transferase</keyword>
<evidence type="ECO:0000256" key="10">
    <source>
        <dbReference type="PIRSR" id="PIRSR600101-2"/>
    </source>
</evidence>
<dbReference type="GO" id="GO:0006751">
    <property type="term" value="P:glutathione catabolic process"/>
    <property type="evidence" value="ECO:0007669"/>
    <property type="project" value="UniProtKB-UniRule"/>
</dbReference>
<evidence type="ECO:0000256" key="11">
    <source>
        <dbReference type="RuleBase" id="RU368036"/>
    </source>
</evidence>
<dbReference type="InterPro" id="IPR055262">
    <property type="entry name" value="GGT_CS"/>
</dbReference>
<organism evidence="12 13">
    <name type="scientific">Olivibacter domesticus</name>
    <name type="common">Pseudosphingobacterium domesticum</name>
    <dbReference type="NCBI Taxonomy" id="407022"/>
    <lineage>
        <taxon>Bacteria</taxon>
        <taxon>Pseudomonadati</taxon>
        <taxon>Bacteroidota</taxon>
        <taxon>Sphingobacteriia</taxon>
        <taxon>Sphingobacteriales</taxon>
        <taxon>Sphingobacteriaceae</taxon>
        <taxon>Olivibacter</taxon>
    </lineage>
</organism>
<gene>
    <name evidence="12" type="ORF">SAMN05661044_01579</name>
</gene>
<accession>A0A1H7L7D8</accession>
<dbReference type="PANTHER" id="PTHR43199:SF1">
    <property type="entry name" value="GLUTATHIONE HYDROLASE PROENZYME"/>
    <property type="match status" value="1"/>
</dbReference>
<dbReference type="GO" id="GO:0103068">
    <property type="term" value="F:leukotriene C4 gamma-glutamyl transferase activity"/>
    <property type="evidence" value="ECO:0007669"/>
    <property type="project" value="UniProtKB-EC"/>
</dbReference>
<evidence type="ECO:0000256" key="8">
    <source>
        <dbReference type="ARBA" id="ARBA00047417"/>
    </source>
</evidence>
<dbReference type="PRINTS" id="PR01210">
    <property type="entry name" value="GGTRANSPTASE"/>
</dbReference>
<keyword evidence="13" id="KW-1185">Reference proteome</keyword>
<dbReference type="Pfam" id="PF01019">
    <property type="entry name" value="G_glu_transpept"/>
    <property type="match status" value="1"/>
</dbReference>
<keyword evidence="5 11" id="KW-0378">Hydrolase</keyword>
<dbReference type="InterPro" id="IPR029055">
    <property type="entry name" value="Ntn_hydrolases_N"/>
</dbReference>
<evidence type="ECO:0000313" key="13">
    <source>
        <dbReference type="Proteomes" id="UP000199421"/>
    </source>
</evidence>
<dbReference type="SUPFAM" id="SSF56235">
    <property type="entry name" value="N-terminal nucleophile aminohydrolases (Ntn hydrolases)"/>
    <property type="match status" value="1"/>
</dbReference>
<comment type="similarity">
    <text evidence="3 11">Belongs to the gamma-glutamyltransferase family.</text>
</comment>
<dbReference type="InterPro" id="IPR043138">
    <property type="entry name" value="GGT_lsub"/>
</dbReference>
<dbReference type="Proteomes" id="UP000199421">
    <property type="component" value="Unassembled WGS sequence"/>
</dbReference>
<sequence length="569" mass="62777">MSQKLLYLMRASRLNYLLLLLILPFLNSYAQTPSSYKNGMVVTAHPVASQVGIDILKKGGNAVDAAIAVQFALAVVYPNAGNIGGGGFMVYRSSKNEVSTLDFRETAPGKATKDMYLDESGNPIERLSLDGQLSVGTPGTVDGMVRAHQKYAKLTWKELLQPAIDLARKGFSITAMQAEELNSRKEIFQRFNPLGTALIKKKDEWKEGDILQQKELARTLSLIKERGRAGFYEGRTAHLLLEEMKRGNGIISYQDLKNYQAKWRKPIVGNYRGYEVISMPPSSSGGIALISLLKAVEPYPLKRWGFQRDSTIQLIVEAERRVYADRAEHLGDADFYKVPLRGLLEPTYLLNRMKDINFNKATPSSEVKAGKPNIYESEQTTHFSIVDKEGNAVAITTTLNNSYGSQVVVKGAGFLLNDEMDDFSIKPGVPNLYGLLGGTANAIEPGKRMLSAMSPTIVTKNNNLFMVLGTPGGSTIITSVLQTILNVVDFQMEIQQAVDAPRFHHQWMPDEIFVEEKAIDNSVRSNLENKGYKITPRSSIGRVDAILVNQDGSLIGGADVRGDDKAIGY</sequence>
<keyword evidence="11" id="KW-0317">Glutathione biosynthesis</keyword>
<evidence type="ECO:0000256" key="6">
    <source>
        <dbReference type="ARBA" id="ARBA00023145"/>
    </source>
</evidence>
<comment type="catalytic activity">
    <reaction evidence="2 11">
        <text>glutathione + H2O = L-cysteinylglycine + L-glutamate</text>
        <dbReference type="Rhea" id="RHEA:28807"/>
        <dbReference type="ChEBI" id="CHEBI:15377"/>
        <dbReference type="ChEBI" id="CHEBI:29985"/>
        <dbReference type="ChEBI" id="CHEBI:57925"/>
        <dbReference type="ChEBI" id="CHEBI:61694"/>
        <dbReference type="EC" id="3.4.19.13"/>
    </reaction>
</comment>
<dbReference type="STRING" id="407022.SAMN05661044_01579"/>
<dbReference type="NCBIfam" id="TIGR00066">
    <property type="entry name" value="g_glut_trans"/>
    <property type="match status" value="1"/>
</dbReference>
<dbReference type="PANTHER" id="PTHR43199">
    <property type="entry name" value="GLUTATHIONE HYDROLASE"/>
    <property type="match status" value="1"/>
</dbReference>
<evidence type="ECO:0000256" key="5">
    <source>
        <dbReference type="ARBA" id="ARBA00022801"/>
    </source>
</evidence>